<protein>
    <submittedName>
        <fullName evidence="2">Uncharacterized protein</fullName>
    </submittedName>
</protein>
<dbReference type="Proteomes" id="UP001165090">
    <property type="component" value="Unassembled WGS sequence"/>
</dbReference>
<reference evidence="2 3" key="1">
    <citation type="journal article" date="2023" name="IScience">
        <title>Expanded male sex-determining region conserved during the evolution of homothallism in the green alga Volvox.</title>
        <authorList>
            <person name="Yamamoto K."/>
            <person name="Matsuzaki R."/>
            <person name="Mahakham W."/>
            <person name="Heman W."/>
            <person name="Sekimoto H."/>
            <person name="Kawachi M."/>
            <person name="Minakuchi Y."/>
            <person name="Toyoda A."/>
            <person name="Nozaki H."/>
        </authorList>
    </citation>
    <scope>NUCLEOTIDE SEQUENCE [LARGE SCALE GENOMIC DNA]</scope>
    <source>
        <strain evidence="2 3">NIES-4468</strain>
    </source>
</reference>
<sequence length="102" mass="11212">GTLVRWTGQRGICAAPKSCTARFSSFGSSSSWRSSSSYQQASSAASDRGGGLHDPWKLQQLQSQVFELKQRLVEAEVQRQAADKVAAEAQLVRQKLKRTLTQ</sequence>
<feature type="non-terminal residue" evidence="2">
    <location>
        <position position="102"/>
    </location>
</feature>
<evidence type="ECO:0000256" key="1">
    <source>
        <dbReference type="SAM" id="MobiDB-lite"/>
    </source>
</evidence>
<feature type="compositionally biased region" description="Low complexity" evidence="1">
    <location>
        <begin position="25"/>
        <end position="46"/>
    </location>
</feature>
<organism evidence="2 3">
    <name type="scientific">Volvox africanus</name>
    <dbReference type="NCBI Taxonomy" id="51714"/>
    <lineage>
        <taxon>Eukaryota</taxon>
        <taxon>Viridiplantae</taxon>
        <taxon>Chlorophyta</taxon>
        <taxon>core chlorophytes</taxon>
        <taxon>Chlorophyceae</taxon>
        <taxon>CS clade</taxon>
        <taxon>Chlamydomonadales</taxon>
        <taxon>Volvocaceae</taxon>
        <taxon>Volvox</taxon>
    </lineage>
</organism>
<accession>A0ABQ5S2V2</accession>
<gene>
    <name evidence="2" type="ORF">VaNZ11_006827</name>
</gene>
<feature type="non-terminal residue" evidence="2">
    <location>
        <position position="1"/>
    </location>
</feature>
<evidence type="ECO:0000313" key="3">
    <source>
        <dbReference type="Proteomes" id="UP001165090"/>
    </source>
</evidence>
<evidence type="ECO:0000313" key="2">
    <source>
        <dbReference type="EMBL" id="GLI63754.1"/>
    </source>
</evidence>
<feature type="region of interest" description="Disordered" evidence="1">
    <location>
        <begin position="25"/>
        <end position="53"/>
    </location>
</feature>
<proteinExistence type="predicted"/>
<name>A0ABQ5S2V2_9CHLO</name>
<comment type="caution">
    <text evidence="2">The sequence shown here is derived from an EMBL/GenBank/DDBJ whole genome shotgun (WGS) entry which is preliminary data.</text>
</comment>
<keyword evidence="3" id="KW-1185">Reference proteome</keyword>
<dbReference type="EMBL" id="BSDZ01000016">
    <property type="protein sequence ID" value="GLI63754.1"/>
    <property type="molecule type" value="Genomic_DNA"/>
</dbReference>